<dbReference type="EMBL" id="AOHW01000005">
    <property type="protein sequence ID" value="ELY46037.1"/>
    <property type="molecule type" value="Genomic_DNA"/>
</dbReference>
<dbReference type="OrthoDB" id="342532at2157"/>
<name>L9W9K7_9EURY</name>
<proteinExistence type="predicted"/>
<keyword evidence="1" id="KW-0472">Membrane</keyword>
<feature type="transmembrane region" description="Helical" evidence="1">
    <location>
        <begin position="185"/>
        <end position="203"/>
    </location>
</feature>
<feature type="transmembrane region" description="Helical" evidence="1">
    <location>
        <begin position="106"/>
        <end position="127"/>
    </location>
</feature>
<protein>
    <submittedName>
        <fullName evidence="2">Uncharacterized protein</fullName>
    </submittedName>
</protein>
<dbReference type="eggNOG" id="arCOG04663">
    <property type="taxonomic scope" value="Archaea"/>
</dbReference>
<sequence length="220" mass="24785">MQRDGTERRTSVETEPEDVLARLFRSGRYNAIISWVLVGVLTLVFVESVLDADRLWILFTAATAAIVLTPPVSYWDWRMMLPWELLVVALFPILIRGLFGGSLGTFGYYLSVAAMALLLTVELHMFTKLTLTHWFAVLLVVLTTLASAAAWAIVRWCLDVLLGTSFLIEPGVSQDAANASLMIEFVWVTLAGLAAGILFDAYFKRRGRSLRRRLYRVVRR</sequence>
<gene>
    <name evidence="2" type="ORF">C496_02105</name>
</gene>
<dbReference type="RefSeq" id="WP_006088124.1">
    <property type="nucleotide sequence ID" value="NZ_AOHW01000005.1"/>
</dbReference>
<feature type="transmembrane region" description="Helical" evidence="1">
    <location>
        <begin position="81"/>
        <end position="100"/>
    </location>
</feature>
<dbReference type="AlphaFoldDB" id="L9W9K7"/>
<feature type="transmembrane region" description="Helical" evidence="1">
    <location>
        <begin position="56"/>
        <end position="74"/>
    </location>
</feature>
<dbReference type="PATRIC" id="fig|1114856.3.peg.434"/>
<organism evidence="2 3">
    <name type="scientific">Natronorubrum tibetense GA33</name>
    <dbReference type="NCBI Taxonomy" id="1114856"/>
    <lineage>
        <taxon>Archaea</taxon>
        <taxon>Methanobacteriati</taxon>
        <taxon>Methanobacteriota</taxon>
        <taxon>Stenosarchaea group</taxon>
        <taxon>Halobacteria</taxon>
        <taxon>Halobacteriales</taxon>
        <taxon>Natrialbaceae</taxon>
        <taxon>Natronorubrum</taxon>
    </lineage>
</organism>
<keyword evidence="3" id="KW-1185">Reference proteome</keyword>
<dbReference type="Proteomes" id="UP000011599">
    <property type="component" value="Unassembled WGS sequence"/>
</dbReference>
<feature type="transmembrane region" description="Helical" evidence="1">
    <location>
        <begin position="32"/>
        <end position="50"/>
    </location>
</feature>
<reference evidence="2 3" key="1">
    <citation type="journal article" date="2014" name="PLoS Genet.">
        <title>Phylogenetically driven sequencing of extremely halophilic archaea reveals strategies for static and dynamic osmo-response.</title>
        <authorList>
            <person name="Becker E.A."/>
            <person name="Seitzer P.M."/>
            <person name="Tritt A."/>
            <person name="Larsen D."/>
            <person name="Krusor M."/>
            <person name="Yao A.I."/>
            <person name="Wu D."/>
            <person name="Madern D."/>
            <person name="Eisen J.A."/>
            <person name="Darling A.E."/>
            <person name="Facciotti M.T."/>
        </authorList>
    </citation>
    <scope>NUCLEOTIDE SEQUENCE [LARGE SCALE GENOMIC DNA]</scope>
    <source>
        <strain evidence="2 3">GA33</strain>
    </source>
</reference>
<keyword evidence="1" id="KW-0812">Transmembrane</keyword>
<evidence type="ECO:0000313" key="2">
    <source>
        <dbReference type="EMBL" id="ELY46037.1"/>
    </source>
</evidence>
<evidence type="ECO:0000256" key="1">
    <source>
        <dbReference type="SAM" id="Phobius"/>
    </source>
</evidence>
<accession>L9W9K7</accession>
<keyword evidence="1" id="KW-1133">Transmembrane helix</keyword>
<evidence type="ECO:0000313" key="3">
    <source>
        <dbReference type="Proteomes" id="UP000011599"/>
    </source>
</evidence>
<comment type="caution">
    <text evidence="2">The sequence shown here is derived from an EMBL/GenBank/DDBJ whole genome shotgun (WGS) entry which is preliminary data.</text>
</comment>
<feature type="transmembrane region" description="Helical" evidence="1">
    <location>
        <begin position="134"/>
        <end position="154"/>
    </location>
</feature>
<dbReference type="STRING" id="1114856.GCA_000383975_03808"/>